<evidence type="ECO:0000256" key="1">
    <source>
        <dbReference type="ARBA" id="ARBA00007689"/>
    </source>
</evidence>
<dbReference type="Pfam" id="PF03795">
    <property type="entry name" value="YCII"/>
    <property type="match status" value="1"/>
</dbReference>
<evidence type="ECO:0000259" key="2">
    <source>
        <dbReference type="Pfam" id="PF03795"/>
    </source>
</evidence>
<protein>
    <submittedName>
        <fullName evidence="3">YciI family protein</fullName>
    </submittedName>
</protein>
<dbReference type="PANTHER" id="PTHR33606">
    <property type="entry name" value="PROTEIN YCII"/>
    <property type="match status" value="1"/>
</dbReference>
<feature type="domain" description="YCII-related" evidence="2">
    <location>
        <begin position="1"/>
        <end position="81"/>
    </location>
</feature>
<evidence type="ECO:0000313" key="4">
    <source>
        <dbReference type="Proteomes" id="UP001596200"/>
    </source>
</evidence>
<gene>
    <name evidence="3" type="ORF">ACFP1B_14740</name>
</gene>
<dbReference type="Proteomes" id="UP001596200">
    <property type="component" value="Unassembled WGS sequence"/>
</dbReference>
<sequence length="188" mass="20551">MLFYVHAQDKPGVADQLLEFAEAHWSYMDRFDGRLILRGPTLSDDGEEHTGSVHIVDLADRPAAERFATEEPYWRAGLYGEFTAAPAVVLLHRELAADAPYTLVTAQWPPHARTPGDAGQRLLGAEPDGRLSFVAVLVDDDQDSTTGVVAAVRALPDEARSLVQAWADQLAGGPVPLKAQRWQRGGRN</sequence>
<accession>A0ABW1GIQ5</accession>
<organism evidence="3 4">
    <name type="scientific">Streptomyces pulveraceus</name>
    <dbReference type="NCBI Taxonomy" id="68258"/>
    <lineage>
        <taxon>Bacteria</taxon>
        <taxon>Bacillati</taxon>
        <taxon>Actinomycetota</taxon>
        <taxon>Actinomycetes</taxon>
        <taxon>Kitasatosporales</taxon>
        <taxon>Streptomycetaceae</taxon>
        <taxon>Streptomyces</taxon>
    </lineage>
</organism>
<keyword evidence="4" id="KW-1185">Reference proteome</keyword>
<comment type="caution">
    <text evidence="3">The sequence shown here is derived from an EMBL/GenBank/DDBJ whole genome shotgun (WGS) entry which is preliminary data.</text>
</comment>
<reference evidence="4" key="1">
    <citation type="journal article" date="2019" name="Int. J. Syst. Evol. Microbiol.">
        <title>The Global Catalogue of Microorganisms (GCM) 10K type strain sequencing project: providing services to taxonomists for standard genome sequencing and annotation.</title>
        <authorList>
            <consortium name="The Broad Institute Genomics Platform"/>
            <consortium name="The Broad Institute Genome Sequencing Center for Infectious Disease"/>
            <person name="Wu L."/>
            <person name="Ma J."/>
        </authorList>
    </citation>
    <scope>NUCLEOTIDE SEQUENCE [LARGE SCALE GENOMIC DNA]</scope>
    <source>
        <strain evidence="4">JCM 4147</strain>
    </source>
</reference>
<dbReference type="EMBL" id="JBHSPU010000014">
    <property type="protein sequence ID" value="MFC5914679.1"/>
    <property type="molecule type" value="Genomic_DNA"/>
</dbReference>
<comment type="similarity">
    <text evidence="1">Belongs to the YciI family.</text>
</comment>
<evidence type="ECO:0000313" key="3">
    <source>
        <dbReference type="EMBL" id="MFC5914679.1"/>
    </source>
</evidence>
<name>A0ABW1GIQ5_9ACTN</name>
<proteinExistence type="inferred from homology"/>
<dbReference type="RefSeq" id="WP_344517671.1">
    <property type="nucleotide sequence ID" value="NZ_BAAATU010000076.1"/>
</dbReference>
<dbReference type="InterPro" id="IPR011008">
    <property type="entry name" value="Dimeric_a/b-barrel"/>
</dbReference>
<dbReference type="PANTHER" id="PTHR33606:SF3">
    <property type="entry name" value="PROTEIN YCII"/>
    <property type="match status" value="1"/>
</dbReference>
<dbReference type="SUPFAM" id="SSF54909">
    <property type="entry name" value="Dimeric alpha+beta barrel"/>
    <property type="match status" value="1"/>
</dbReference>
<dbReference type="Gene3D" id="3.30.70.1060">
    <property type="entry name" value="Dimeric alpha+beta barrel"/>
    <property type="match status" value="1"/>
</dbReference>
<dbReference type="InterPro" id="IPR051807">
    <property type="entry name" value="Sec-metab_biosynth-assoc"/>
</dbReference>
<dbReference type="InterPro" id="IPR005545">
    <property type="entry name" value="YCII"/>
</dbReference>